<dbReference type="Proteomes" id="UP000218334">
    <property type="component" value="Unassembled WGS sequence"/>
</dbReference>
<dbReference type="Pfam" id="PF00651">
    <property type="entry name" value="BTB"/>
    <property type="match status" value="1"/>
</dbReference>
<dbReference type="EMBL" id="KZ293418">
    <property type="protein sequence ID" value="PBK75254.1"/>
    <property type="molecule type" value="Genomic_DNA"/>
</dbReference>
<dbReference type="SUPFAM" id="SSF54695">
    <property type="entry name" value="POZ domain"/>
    <property type="match status" value="1"/>
</dbReference>
<sequence length="300" mass="34266">MDNSYSFDGSDTTADVILISCDNIRLYAHKFILSLASPFFKDMFALAQAPTDGTLPTVPMAEDGETIGQILHFCYPIKDPSFEEISALYRVMVVMARKYLMEDLVIRARSELRKFSDAEPLRVFAIAYAMGWKEEATTAANMVLERPSSAKDDDDIPELDLLQSPRIIYRLLKFREKRLDNALNNAFIVPDEVRISFQSKPSCSAHSLYQYDGEDGPSLYSIPQISWLLCYATSIQAAIRNRPTWEAVRTVESHLRLEAKETAWTCPECNICDLPSLFDRFIPEVYLERIQRALSRKFCL</sequence>
<accession>A0A2H3C1U3</accession>
<evidence type="ECO:0000313" key="3">
    <source>
        <dbReference type="Proteomes" id="UP000218334"/>
    </source>
</evidence>
<keyword evidence="3" id="KW-1185">Reference proteome</keyword>
<reference evidence="3" key="1">
    <citation type="journal article" date="2017" name="Nat. Ecol. Evol.">
        <title>Genome expansion and lineage-specific genetic innovations in the forest pathogenic fungi Armillaria.</title>
        <authorList>
            <person name="Sipos G."/>
            <person name="Prasanna A.N."/>
            <person name="Walter M.C."/>
            <person name="O'Connor E."/>
            <person name="Balint B."/>
            <person name="Krizsan K."/>
            <person name="Kiss B."/>
            <person name="Hess J."/>
            <person name="Varga T."/>
            <person name="Slot J."/>
            <person name="Riley R."/>
            <person name="Boka B."/>
            <person name="Rigling D."/>
            <person name="Barry K."/>
            <person name="Lee J."/>
            <person name="Mihaltcheva S."/>
            <person name="LaButti K."/>
            <person name="Lipzen A."/>
            <person name="Waldron R."/>
            <person name="Moloney N.M."/>
            <person name="Sperisen C."/>
            <person name="Kredics L."/>
            <person name="Vagvoelgyi C."/>
            <person name="Patrignani A."/>
            <person name="Fitzpatrick D."/>
            <person name="Nagy I."/>
            <person name="Doyle S."/>
            <person name="Anderson J.B."/>
            <person name="Grigoriev I.V."/>
            <person name="Gueldener U."/>
            <person name="Muensterkoetter M."/>
            <person name="Nagy L.G."/>
        </authorList>
    </citation>
    <scope>NUCLEOTIDE SEQUENCE [LARGE SCALE GENOMIC DNA]</scope>
    <source>
        <strain evidence="3">28-4</strain>
    </source>
</reference>
<organism evidence="2 3">
    <name type="scientific">Armillaria solidipes</name>
    <dbReference type="NCBI Taxonomy" id="1076256"/>
    <lineage>
        <taxon>Eukaryota</taxon>
        <taxon>Fungi</taxon>
        <taxon>Dikarya</taxon>
        <taxon>Basidiomycota</taxon>
        <taxon>Agaricomycotina</taxon>
        <taxon>Agaricomycetes</taxon>
        <taxon>Agaricomycetidae</taxon>
        <taxon>Agaricales</taxon>
        <taxon>Marasmiineae</taxon>
        <taxon>Physalacriaceae</taxon>
        <taxon>Armillaria</taxon>
    </lineage>
</organism>
<feature type="domain" description="BTB" evidence="1">
    <location>
        <begin position="14"/>
        <end position="75"/>
    </location>
</feature>
<gene>
    <name evidence="2" type="ORF">ARMSODRAFT_513622</name>
</gene>
<proteinExistence type="predicted"/>
<dbReference type="InterPro" id="IPR011333">
    <property type="entry name" value="SKP1/BTB/POZ_sf"/>
</dbReference>
<dbReference type="InterPro" id="IPR000210">
    <property type="entry name" value="BTB/POZ_dom"/>
</dbReference>
<evidence type="ECO:0000259" key="1">
    <source>
        <dbReference type="PROSITE" id="PS50097"/>
    </source>
</evidence>
<dbReference type="Gene3D" id="3.30.710.10">
    <property type="entry name" value="Potassium Channel Kv1.1, Chain A"/>
    <property type="match status" value="1"/>
</dbReference>
<dbReference type="PROSITE" id="PS50097">
    <property type="entry name" value="BTB"/>
    <property type="match status" value="1"/>
</dbReference>
<dbReference type="STRING" id="1076256.A0A2H3C1U3"/>
<dbReference type="CDD" id="cd18186">
    <property type="entry name" value="BTB_POZ_ZBTB_KLHL-like"/>
    <property type="match status" value="1"/>
</dbReference>
<evidence type="ECO:0000313" key="2">
    <source>
        <dbReference type="EMBL" id="PBK75254.1"/>
    </source>
</evidence>
<dbReference type="SMART" id="SM00225">
    <property type="entry name" value="BTB"/>
    <property type="match status" value="1"/>
</dbReference>
<protein>
    <recommendedName>
        <fullName evidence="1">BTB domain-containing protein</fullName>
    </recommendedName>
</protein>
<dbReference type="AlphaFoldDB" id="A0A2H3C1U3"/>
<name>A0A2H3C1U3_9AGAR</name>